<dbReference type="EMBL" id="UYYA01004973">
    <property type="protein sequence ID" value="VDM63880.1"/>
    <property type="molecule type" value="Genomic_DNA"/>
</dbReference>
<evidence type="ECO:0000313" key="1">
    <source>
        <dbReference type="EMBL" id="VDM63880.1"/>
    </source>
</evidence>
<accession>A0A0R3Q073</accession>
<dbReference type="OMA" id="HRFAILW"/>
<sequence>MSATETLSSIVHLVDSYEILSPRIAALRLQLSHHKKIINCSSPFNAADEYKLNAFYYRLEEAIRNDKAYHNFVVGDFNARIGKVNESRYTIGNFGLGRRDKDGNRLEELLSAARLFHGN</sequence>
<dbReference type="AlphaFoldDB" id="A0A0R3Q073"/>
<reference evidence="3" key="1">
    <citation type="submission" date="2017-02" db="UniProtKB">
        <authorList>
            <consortium name="WormBaseParasite"/>
        </authorList>
    </citation>
    <scope>IDENTIFICATION</scope>
</reference>
<proteinExistence type="predicted"/>
<keyword evidence="2" id="KW-1185">Reference proteome</keyword>
<dbReference type="Gene3D" id="3.60.10.10">
    <property type="entry name" value="Endonuclease/exonuclease/phosphatase"/>
    <property type="match status" value="1"/>
</dbReference>
<protein>
    <submittedName>
        <fullName evidence="3">Endo/exonuclease/phosphatase domain-containing protein</fullName>
    </submittedName>
</protein>
<reference evidence="1 2" key="2">
    <citation type="submission" date="2018-11" db="EMBL/GenBank/DDBJ databases">
        <authorList>
            <consortium name="Pathogen Informatics"/>
        </authorList>
    </citation>
    <scope>NUCLEOTIDE SEQUENCE [LARGE SCALE GENOMIC DNA]</scope>
    <source>
        <strain evidence="1 2">Costa Rica</strain>
    </source>
</reference>
<dbReference type="Proteomes" id="UP000267027">
    <property type="component" value="Unassembled WGS sequence"/>
</dbReference>
<dbReference type="OrthoDB" id="5842234at2759"/>
<dbReference type="InterPro" id="IPR036691">
    <property type="entry name" value="Endo/exonu/phosph_ase_sf"/>
</dbReference>
<organism evidence="3">
    <name type="scientific">Angiostrongylus costaricensis</name>
    <name type="common">Nematode worm</name>
    <dbReference type="NCBI Taxonomy" id="334426"/>
    <lineage>
        <taxon>Eukaryota</taxon>
        <taxon>Metazoa</taxon>
        <taxon>Ecdysozoa</taxon>
        <taxon>Nematoda</taxon>
        <taxon>Chromadorea</taxon>
        <taxon>Rhabditida</taxon>
        <taxon>Rhabditina</taxon>
        <taxon>Rhabditomorpha</taxon>
        <taxon>Strongyloidea</taxon>
        <taxon>Metastrongylidae</taxon>
        <taxon>Angiostrongylus</taxon>
    </lineage>
</organism>
<name>A0A0R3Q073_ANGCS</name>
<evidence type="ECO:0000313" key="3">
    <source>
        <dbReference type="WBParaSite" id="ACOC_0001229401-mRNA-1"/>
    </source>
</evidence>
<gene>
    <name evidence="1" type="ORF">ACOC_LOCUS12295</name>
</gene>
<evidence type="ECO:0000313" key="2">
    <source>
        <dbReference type="Proteomes" id="UP000267027"/>
    </source>
</evidence>
<dbReference type="STRING" id="334426.A0A0R3Q073"/>
<dbReference type="WBParaSite" id="ACOC_0001229401-mRNA-1">
    <property type="protein sequence ID" value="ACOC_0001229401-mRNA-1"/>
    <property type="gene ID" value="ACOC_0001229401"/>
</dbReference>